<evidence type="ECO:0000313" key="3">
    <source>
        <dbReference type="Proteomes" id="UP001642360"/>
    </source>
</evidence>
<dbReference type="AlphaFoldDB" id="A0ABC8QPR5"/>
<dbReference type="PANTHER" id="PTHR35126:SF1">
    <property type="entry name" value="DUF3067 DOMAIN-CONTAINING PROTEIN"/>
    <property type="match status" value="1"/>
</dbReference>
<sequence length="218" mass="24421">MSILASHPCAWSPTVWVHHFKGRYLRVPYFGYSSRDSPSKEPVLFQGQNLLNSCSQSARQYQPVFSGTVDDGMGPDDPEDGVDKDVSSEGETDAVNRDMVRENLERIIGTDDSTFSGIDLATLIRDKYGRSYDVQLIKKYPRSMETSKNATCPCCTDYERLAPATHVDVAEAKMATDGNVSRQEQVKEKELNSAVNILTKLNHERGIEKRVKRTSPKV</sequence>
<organism evidence="2 3">
    <name type="scientific">Ilex paraguariensis</name>
    <name type="common">yerba mate</name>
    <dbReference type="NCBI Taxonomy" id="185542"/>
    <lineage>
        <taxon>Eukaryota</taxon>
        <taxon>Viridiplantae</taxon>
        <taxon>Streptophyta</taxon>
        <taxon>Embryophyta</taxon>
        <taxon>Tracheophyta</taxon>
        <taxon>Spermatophyta</taxon>
        <taxon>Magnoliopsida</taxon>
        <taxon>eudicotyledons</taxon>
        <taxon>Gunneridae</taxon>
        <taxon>Pentapetalae</taxon>
        <taxon>asterids</taxon>
        <taxon>campanulids</taxon>
        <taxon>Aquifoliales</taxon>
        <taxon>Aquifoliaceae</taxon>
        <taxon>Ilex</taxon>
    </lineage>
</organism>
<comment type="caution">
    <text evidence="2">The sequence shown here is derived from an EMBL/GenBank/DDBJ whole genome shotgun (WGS) entry which is preliminary data.</text>
</comment>
<dbReference type="InterPro" id="IPR021420">
    <property type="entry name" value="DUF3067"/>
</dbReference>
<gene>
    <name evidence="2" type="ORF">ILEXP_LOCUS219</name>
</gene>
<name>A0ABC8QPR5_9AQUA</name>
<evidence type="ECO:0000256" key="1">
    <source>
        <dbReference type="SAM" id="MobiDB-lite"/>
    </source>
</evidence>
<dbReference type="PANTHER" id="PTHR35126">
    <property type="entry name" value="SLR0598 PROTEIN"/>
    <property type="match status" value="1"/>
</dbReference>
<dbReference type="EMBL" id="CAUOFW020000002">
    <property type="protein sequence ID" value="CAK9133320.1"/>
    <property type="molecule type" value="Genomic_DNA"/>
</dbReference>
<evidence type="ECO:0000313" key="2">
    <source>
        <dbReference type="EMBL" id="CAK9133320.1"/>
    </source>
</evidence>
<dbReference type="Proteomes" id="UP001642360">
    <property type="component" value="Unassembled WGS sequence"/>
</dbReference>
<keyword evidence="3" id="KW-1185">Reference proteome</keyword>
<accession>A0ABC8QPR5</accession>
<proteinExistence type="predicted"/>
<reference evidence="2 3" key="1">
    <citation type="submission" date="2024-02" db="EMBL/GenBank/DDBJ databases">
        <authorList>
            <person name="Vignale AGUSTIN F."/>
            <person name="Sosa J E."/>
            <person name="Modenutti C."/>
        </authorList>
    </citation>
    <scope>NUCLEOTIDE SEQUENCE [LARGE SCALE GENOMIC DNA]</scope>
</reference>
<feature type="region of interest" description="Disordered" evidence="1">
    <location>
        <begin position="65"/>
        <end position="92"/>
    </location>
</feature>
<protein>
    <submittedName>
        <fullName evidence="2">Uncharacterized protein</fullName>
    </submittedName>
</protein>